<dbReference type="InterPro" id="IPR020835">
    <property type="entry name" value="Catalase_sf"/>
</dbReference>
<gene>
    <name evidence="1" type="ORF">QBC46DRAFT_459179</name>
</gene>
<dbReference type="Gene3D" id="1.20.1280.120">
    <property type="match status" value="1"/>
</dbReference>
<comment type="caution">
    <text evidence="1">The sequence shown here is derived from an EMBL/GenBank/DDBJ whole genome shotgun (WGS) entry which is preliminary data.</text>
</comment>
<accession>A0AAN6N783</accession>
<dbReference type="Proteomes" id="UP001303473">
    <property type="component" value="Unassembled WGS sequence"/>
</dbReference>
<reference evidence="2" key="1">
    <citation type="journal article" date="2023" name="Mol. Phylogenet. Evol.">
        <title>Genome-scale phylogeny and comparative genomics of the fungal order Sordariales.</title>
        <authorList>
            <person name="Hensen N."/>
            <person name="Bonometti L."/>
            <person name="Westerberg I."/>
            <person name="Brannstrom I.O."/>
            <person name="Guillou S."/>
            <person name="Cros-Aarteil S."/>
            <person name="Calhoun S."/>
            <person name="Haridas S."/>
            <person name="Kuo A."/>
            <person name="Mondo S."/>
            <person name="Pangilinan J."/>
            <person name="Riley R."/>
            <person name="LaButti K."/>
            <person name="Andreopoulos B."/>
            <person name="Lipzen A."/>
            <person name="Chen C."/>
            <person name="Yan M."/>
            <person name="Daum C."/>
            <person name="Ng V."/>
            <person name="Clum A."/>
            <person name="Steindorff A."/>
            <person name="Ohm R.A."/>
            <person name="Martin F."/>
            <person name="Silar P."/>
            <person name="Natvig D.O."/>
            <person name="Lalanne C."/>
            <person name="Gautier V."/>
            <person name="Ament-Velasquez S.L."/>
            <person name="Kruys A."/>
            <person name="Hutchinson M.I."/>
            <person name="Powell A.J."/>
            <person name="Barry K."/>
            <person name="Miller A.N."/>
            <person name="Grigoriev I.V."/>
            <person name="Debuchy R."/>
            <person name="Gladieux P."/>
            <person name="Hiltunen Thoren M."/>
            <person name="Johannesson H."/>
        </authorList>
    </citation>
    <scope>NUCLEOTIDE SEQUENCE [LARGE SCALE GENOMIC DNA]</scope>
    <source>
        <strain evidence="2">CBS 340.73</strain>
    </source>
</reference>
<evidence type="ECO:0000313" key="2">
    <source>
        <dbReference type="Proteomes" id="UP001303473"/>
    </source>
</evidence>
<sequence>MPLPVDEKTVETSKALAETLQSIFGPHPGFRPAHAKGALLTGTFHPTPAAAALSRASHFALPSTNVTARFSSSGGIPELPDTDPNGNPRGLAVRFHLPDSPTGRRVHTDIIAHSVDGFPGTTGTDALSFFQSLKNGTVGSSLETHPKAAHFVGLPKPFPESFGREQYFAVNAAVRYRIVPTNGVRHLTDEVVKTRPEDYLFAGLREGLPVEMKLVAQVGDVNKGDKTDDNTAKWPEDREVVELGVIKLVEVVGEGESKEEQRTIVFDPIPHDPLLEVRAGVYLISGRERRAACPVGH</sequence>
<name>A0AAN6N783_9PEZI</name>
<dbReference type="SUPFAM" id="SSF56634">
    <property type="entry name" value="Heme-dependent catalase-like"/>
    <property type="match status" value="1"/>
</dbReference>
<dbReference type="EMBL" id="MU853800">
    <property type="protein sequence ID" value="KAK3940125.1"/>
    <property type="molecule type" value="Genomic_DNA"/>
</dbReference>
<keyword evidence="2" id="KW-1185">Reference proteome</keyword>
<proteinExistence type="predicted"/>
<organism evidence="1 2">
    <name type="scientific">Diplogelasinospora grovesii</name>
    <dbReference type="NCBI Taxonomy" id="303347"/>
    <lineage>
        <taxon>Eukaryota</taxon>
        <taxon>Fungi</taxon>
        <taxon>Dikarya</taxon>
        <taxon>Ascomycota</taxon>
        <taxon>Pezizomycotina</taxon>
        <taxon>Sordariomycetes</taxon>
        <taxon>Sordariomycetidae</taxon>
        <taxon>Sordariales</taxon>
        <taxon>Diplogelasinosporaceae</taxon>
        <taxon>Diplogelasinospora</taxon>
    </lineage>
</organism>
<dbReference type="Gene3D" id="2.40.180.10">
    <property type="entry name" value="Catalase core domain"/>
    <property type="match status" value="1"/>
</dbReference>
<evidence type="ECO:0000313" key="1">
    <source>
        <dbReference type="EMBL" id="KAK3940125.1"/>
    </source>
</evidence>
<dbReference type="AlphaFoldDB" id="A0AAN6N783"/>
<protein>
    <submittedName>
        <fullName evidence="1">Catalase-like domain-containing protein</fullName>
    </submittedName>
</protein>
<dbReference type="GO" id="GO:0020037">
    <property type="term" value="F:heme binding"/>
    <property type="evidence" value="ECO:0007669"/>
    <property type="project" value="InterPro"/>
</dbReference>